<evidence type="ECO:0000313" key="3">
    <source>
        <dbReference type="Proteomes" id="UP000054248"/>
    </source>
</evidence>
<evidence type="ECO:0000313" key="2">
    <source>
        <dbReference type="EMBL" id="KIO15421.1"/>
    </source>
</evidence>
<reference evidence="2 3" key="1">
    <citation type="submission" date="2014-04" db="EMBL/GenBank/DDBJ databases">
        <authorList>
            <consortium name="DOE Joint Genome Institute"/>
            <person name="Kuo A."/>
            <person name="Girlanda M."/>
            <person name="Perotto S."/>
            <person name="Kohler A."/>
            <person name="Nagy L.G."/>
            <person name="Floudas D."/>
            <person name="Copeland A."/>
            <person name="Barry K.W."/>
            <person name="Cichocki N."/>
            <person name="Veneault-Fourrey C."/>
            <person name="LaButti K."/>
            <person name="Lindquist E.A."/>
            <person name="Lipzen A."/>
            <person name="Lundell T."/>
            <person name="Morin E."/>
            <person name="Murat C."/>
            <person name="Sun H."/>
            <person name="Tunlid A."/>
            <person name="Henrissat B."/>
            <person name="Grigoriev I.V."/>
            <person name="Hibbett D.S."/>
            <person name="Martin F."/>
            <person name="Nordberg H.P."/>
            <person name="Cantor M.N."/>
            <person name="Hua S.X."/>
        </authorList>
    </citation>
    <scope>NUCLEOTIDE SEQUENCE [LARGE SCALE GENOMIC DNA]</scope>
    <source>
        <strain evidence="2 3">MUT 4182</strain>
    </source>
</reference>
<evidence type="ECO:0000256" key="1">
    <source>
        <dbReference type="SAM" id="MobiDB-lite"/>
    </source>
</evidence>
<dbReference type="AlphaFoldDB" id="A0A0C3PZR0"/>
<protein>
    <submittedName>
        <fullName evidence="2">Uncharacterized protein</fullName>
    </submittedName>
</protein>
<accession>A0A0C3PZR0</accession>
<organism evidence="2 3">
    <name type="scientific">Tulasnella calospora MUT 4182</name>
    <dbReference type="NCBI Taxonomy" id="1051891"/>
    <lineage>
        <taxon>Eukaryota</taxon>
        <taxon>Fungi</taxon>
        <taxon>Dikarya</taxon>
        <taxon>Basidiomycota</taxon>
        <taxon>Agaricomycotina</taxon>
        <taxon>Agaricomycetes</taxon>
        <taxon>Cantharellales</taxon>
        <taxon>Tulasnellaceae</taxon>
        <taxon>Tulasnella</taxon>
    </lineage>
</organism>
<name>A0A0C3PZR0_9AGAM</name>
<dbReference type="Proteomes" id="UP000054248">
    <property type="component" value="Unassembled WGS sequence"/>
</dbReference>
<keyword evidence="3" id="KW-1185">Reference proteome</keyword>
<proteinExistence type="predicted"/>
<sequence length="56" mass="6806">MFSVDKEKNELYDCPKRWWNTRHERSTLQMVVKTGGRRKPSQKRNDTEAVAWDEHE</sequence>
<gene>
    <name evidence="2" type="ORF">M407DRAFT_247238</name>
</gene>
<dbReference type="HOGENOM" id="CLU_3015913_0_0_1"/>
<dbReference type="EMBL" id="KN824096">
    <property type="protein sequence ID" value="KIO15421.1"/>
    <property type="molecule type" value="Genomic_DNA"/>
</dbReference>
<feature type="region of interest" description="Disordered" evidence="1">
    <location>
        <begin position="33"/>
        <end position="56"/>
    </location>
</feature>
<reference evidence="3" key="2">
    <citation type="submission" date="2015-01" db="EMBL/GenBank/DDBJ databases">
        <title>Evolutionary Origins and Diversification of the Mycorrhizal Mutualists.</title>
        <authorList>
            <consortium name="DOE Joint Genome Institute"/>
            <consortium name="Mycorrhizal Genomics Consortium"/>
            <person name="Kohler A."/>
            <person name="Kuo A."/>
            <person name="Nagy L.G."/>
            <person name="Floudas D."/>
            <person name="Copeland A."/>
            <person name="Barry K.W."/>
            <person name="Cichocki N."/>
            <person name="Veneault-Fourrey C."/>
            <person name="LaButti K."/>
            <person name="Lindquist E.A."/>
            <person name="Lipzen A."/>
            <person name="Lundell T."/>
            <person name="Morin E."/>
            <person name="Murat C."/>
            <person name="Riley R."/>
            <person name="Ohm R."/>
            <person name="Sun H."/>
            <person name="Tunlid A."/>
            <person name="Henrissat B."/>
            <person name="Grigoriev I.V."/>
            <person name="Hibbett D.S."/>
            <person name="Martin F."/>
        </authorList>
    </citation>
    <scope>NUCLEOTIDE SEQUENCE [LARGE SCALE GENOMIC DNA]</scope>
    <source>
        <strain evidence="3">MUT 4182</strain>
    </source>
</reference>
<feature type="compositionally biased region" description="Basic and acidic residues" evidence="1">
    <location>
        <begin position="43"/>
        <end position="56"/>
    </location>
</feature>